<dbReference type="Gene3D" id="1.10.101.10">
    <property type="entry name" value="PGBD-like superfamily/PGBD"/>
    <property type="match status" value="3"/>
</dbReference>
<dbReference type="SUPFAM" id="SSF47090">
    <property type="entry name" value="PGBD-like"/>
    <property type="match status" value="3"/>
</dbReference>
<proteinExistence type="predicted"/>
<dbReference type="InterPro" id="IPR002477">
    <property type="entry name" value="Peptidoglycan-bd-like"/>
</dbReference>
<dbReference type="InterPro" id="IPR036366">
    <property type="entry name" value="PGBDSf"/>
</dbReference>
<dbReference type="Proteomes" id="UP000003340">
    <property type="component" value="Unassembled WGS sequence"/>
</dbReference>
<dbReference type="InterPro" id="IPR036365">
    <property type="entry name" value="PGBD-like_sf"/>
</dbReference>
<comment type="caution">
    <text evidence="2">The sequence shown here is derived from an EMBL/GenBank/DDBJ whole genome shotgun (WGS) entry which is preliminary data.</text>
</comment>
<feature type="domain" description="Peptidoglycan binding-like" evidence="1">
    <location>
        <begin position="381"/>
        <end position="441"/>
    </location>
</feature>
<dbReference type="PANTHER" id="PTHR41533:SF1">
    <property type="entry name" value="L,D-TRANSPEPTIDASE YCBB-RELATED"/>
    <property type="match status" value="1"/>
</dbReference>
<dbReference type="EMBL" id="ACEC01000065">
    <property type="protein sequence ID" value="EEG30405.1"/>
    <property type="molecule type" value="Genomic_DNA"/>
</dbReference>
<evidence type="ECO:0000259" key="1">
    <source>
        <dbReference type="Pfam" id="PF01471"/>
    </source>
</evidence>
<dbReference type="eggNOG" id="COG3409">
    <property type="taxonomic scope" value="Bacteria"/>
</dbReference>
<dbReference type="PANTHER" id="PTHR41533">
    <property type="entry name" value="L,D-TRANSPEPTIDASE HI_1667-RELATED"/>
    <property type="match status" value="1"/>
</dbReference>
<reference evidence="2 3" key="2">
    <citation type="submission" date="2009-02" db="EMBL/GenBank/DDBJ databases">
        <title>Draft genome sequence of Clostridium methylpentosum (DSM 5476).</title>
        <authorList>
            <person name="Sudarsanam P."/>
            <person name="Ley R."/>
            <person name="Guruge J."/>
            <person name="Turnbaugh P.J."/>
            <person name="Mahowald M."/>
            <person name="Liep D."/>
            <person name="Gordon J."/>
        </authorList>
    </citation>
    <scope>NUCLEOTIDE SEQUENCE [LARGE SCALE GENOMIC DNA]</scope>
    <source>
        <strain evidence="2 3">DSM 5476</strain>
    </source>
</reference>
<dbReference type="AlphaFoldDB" id="C0EDQ8"/>
<gene>
    <name evidence="2" type="ORF">CLOSTMETH_01986</name>
</gene>
<dbReference type="STRING" id="537013.CLOSTMETH_01986"/>
<name>C0EDQ8_9FIRM</name>
<reference evidence="2 3" key="1">
    <citation type="submission" date="2009-01" db="EMBL/GenBank/DDBJ databases">
        <authorList>
            <person name="Fulton L."/>
            <person name="Clifton S."/>
            <person name="Fulton B."/>
            <person name="Xu J."/>
            <person name="Minx P."/>
            <person name="Pepin K.H."/>
            <person name="Johnson M."/>
            <person name="Bhonagiri V."/>
            <person name="Nash W.E."/>
            <person name="Mardis E.R."/>
            <person name="Wilson R.K."/>
        </authorList>
    </citation>
    <scope>NUCLEOTIDE SEQUENCE [LARGE SCALE GENOMIC DNA]</scope>
    <source>
        <strain evidence="2 3">DSM 5476</strain>
    </source>
</reference>
<organism evidence="2 3">
    <name type="scientific">[Clostridium] methylpentosum DSM 5476</name>
    <dbReference type="NCBI Taxonomy" id="537013"/>
    <lineage>
        <taxon>Bacteria</taxon>
        <taxon>Bacillati</taxon>
        <taxon>Bacillota</taxon>
        <taxon>Clostridia</taxon>
        <taxon>Eubacteriales</taxon>
        <taxon>Oscillospiraceae</taxon>
        <taxon>Oscillospiraceae incertae sedis</taxon>
    </lineage>
</organism>
<sequence>MAQAVLPYIPEFITVHLGAPNSNAPNVQVSFPEYIKNVASSEIYPTWPESSIRANIYAQISFALNRIYTEWYRSRGYDFDITNSTQYDQKFIQGRDIFDNVSQIVDEIFNNYVRRQGSVEPYFTQFCNGTTVTCDGLSQWGTVELARQGYTPYGILQYYYGDDIDIVRNAPIRAPIESYPGVALRVGMAGNDVKTIQTQLNRIANNYPSIPKIPSTDGIFGESTARSVREFQRIFNLTQDGIVGKSTWYKIKYIFTAVKQLGELASEGLRVEEVTVPYPPTLQEGMSGVEVRTIQYYLSVLSYFYPEIPFVQIDGIFGPATREAVQAFQRMVNIPSDGIVGAQTWNNLQRVYYDVINSLPPGYQGEGATVYPGYYLTEGASGEDVTNLQTYLALIGRTYTNLPEIPVTGNFGPQTAEAVRAFQRDFGLPVTGSVGPVTWQRIAEEYNQIKLGSPTI</sequence>
<dbReference type="Pfam" id="PF01471">
    <property type="entry name" value="PG_binding_1"/>
    <property type="match status" value="3"/>
</dbReference>
<dbReference type="InterPro" id="IPR052905">
    <property type="entry name" value="LD-transpeptidase_YkuD-like"/>
</dbReference>
<protein>
    <submittedName>
        <fullName evidence="2">Putative peptidoglycan binding domain protein</fullName>
    </submittedName>
</protein>
<dbReference type="HOGENOM" id="CLU_027560_1_0_9"/>
<accession>C0EDQ8</accession>
<feature type="domain" description="Peptidoglycan binding-like" evidence="1">
    <location>
        <begin position="190"/>
        <end position="250"/>
    </location>
</feature>
<evidence type="ECO:0000313" key="2">
    <source>
        <dbReference type="EMBL" id="EEG30405.1"/>
    </source>
</evidence>
<feature type="domain" description="Peptidoglycan binding-like" evidence="1">
    <location>
        <begin position="288"/>
        <end position="346"/>
    </location>
</feature>
<evidence type="ECO:0000313" key="3">
    <source>
        <dbReference type="Proteomes" id="UP000003340"/>
    </source>
</evidence>
<keyword evidence="3" id="KW-1185">Reference proteome</keyword>